<dbReference type="Pfam" id="PF01915">
    <property type="entry name" value="Glyco_hydro_3_C"/>
    <property type="match status" value="1"/>
</dbReference>
<dbReference type="AlphaFoldDB" id="A0A9W6JKM7"/>
<keyword evidence="6" id="KW-0326">Glycosidase</keyword>
<dbReference type="InterPro" id="IPR036962">
    <property type="entry name" value="Glyco_hydro_3_N_sf"/>
</dbReference>
<dbReference type="GO" id="GO:0008422">
    <property type="term" value="F:beta-glucosidase activity"/>
    <property type="evidence" value="ECO:0007669"/>
    <property type="project" value="UniProtKB-EC"/>
</dbReference>
<evidence type="ECO:0000313" key="10">
    <source>
        <dbReference type="Proteomes" id="UP001143309"/>
    </source>
</evidence>
<comment type="caution">
    <text evidence="9">The sequence shown here is derived from an EMBL/GenBank/DDBJ whole genome shotgun (WGS) entry which is preliminary data.</text>
</comment>
<dbReference type="EC" id="3.2.1.21" evidence="3"/>
<evidence type="ECO:0000256" key="5">
    <source>
        <dbReference type="ARBA" id="ARBA00022801"/>
    </source>
</evidence>
<evidence type="ECO:0000256" key="6">
    <source>
        <dbReference type="ARBA" id="ARBA00023295"/>
    </source>
</evidence>
<reference evidence="9" key="2">
    <citation type="submission" date="2023-01" db="EMBL/GenBank/DDBJ databases">
        <authorList>
            <person name="Sun Q."/>
            <person name="Evtushenko L."/>
        </authorList>
    </citation>
    <scope>NUCLEOTIDE SEQUENCE</scope>
    <source>
        <strain evidence="9">VKM B-2748</strain>
    </source>
</reference>
<feature type="chain" id="PRO_5040945847" description="beta-glucosidase" evidence="7">
    <location>
        <begin position="25"/>
        <end position="739"/>
    </location>
</feature>
<evidence type="ECO:0000256" key="1">
    <source>
        <dbReference type="ARBA" id="ARBA00000448"/>
    </source>
</evidence>
<evidence type="ECO:0000259" key="8">
    <source>
        <dbReference type="SMART" id="SM01217"/>
    </source>
</evidence>
<dbReference type="PANTHER" id="PTHR30620">
    <property type="entry name" value="PERIPLASMIC BETA-GLUCOSIDASE-RELATED"/>
    <property type="match status" value="1"/>
</dbReference>
<comment type="catalytic activity">
    <reaction evidence="1">
        <text>Hydrolysis of terminal, non-reducing beta-D-glucosyl residues with release of beta-D-glucose.</text>
        <dbReference type="EC" id="3.2.1.21"/>
    </reaction>
</comment>
<dbReference type="SUPFAM" id="SSF51445">
    <property type="entry name" value="(Trans)glycosidases"/>
    <property type="match status" value="1"/>
</dbReference>
<keyword evidence="10" id="KW-1185">Reference proteome</keyword>
<keyword evidence="5 9" id="KW-0378">Hydrolase</keyword>
<feature type="domain" description="Fibronectin type III-like" evidence="8">
    <location>
        <begin position="658"/>
        <end position="727"/>
    </location>
</feature>
<dbReference type="Proteomes" id="UP001143309">
    <property type="component" value="Unassembled WGS sequence"/>
</dbReference>
<dbReference type="InterPro" id="IPR001764">
    <property type="entry name" value="Glyco_hydro_3_N"/>
</dbReference>
<dbReference type="InterPro" id="IPR002772">
    <property type="entry name" value="Glyco_hydro_3_C"/>
</dbReference>
<dbReference type="EMBL" id="BSFL01000001">
    <property type="protein sequence ID" value="GLK78802.1"/>
    <property type="molecule type" value="Genomic_DNA"/>
</dbReference>
<dbReference type="GO" id="GO:0009251">
    <property type="term" value="P:glucan catabolic process"/>
    <property type="evidence" value="ECO:0007669"/>
    <property type="project" value="TreeGrafter"/>
</dbReference>
<sequence length="739" mass="78924">MTASVLRLAAAACLAAAFASSATAAPEDRNARVEELLSQMTIEEKAGQLNFVSIVPVLEPAYEDVTRRIAEGSVGGLFNVYGAEQTRTLQEIAVTKTRLKIPMILAMDVIHGYRTVFPTPLAQAASWDMAAIENAERVATVESTAAGVNMIFTPMLDVSRDPRWGRVVEGAGESPWLAARIGEARVRGIQGADLKKPDNAASCVKHFGANGAVEGGRDYSALDLSPRALKATYLPPFEAASRAGVRCFMGAFNATDGRPTITNRHLLTDVLRGEWGFTGVVTSDFQAIKELPDHGTAADLADSAQQALVAGADLDMESRAYVKEIPELVRAGKLDVAVVDEAVRRVLRLKDDLGLFEDPYRGATPDREKREIFTDAQKAAAQDMAEKSFVLLKNDGVLPFAPDVKRVALIGPLGDSAADTLGPWAARGEPNETETLKQGLERRLGEGGEVLATHGGAVEDSTDEEIAAAVETARRSQAVVLAVGERFNQSGESAARSELGLPGHQEKLVRAVLAAGKPTVVVVFAGRPLALSSLAERAPAILYAWQPGTMGGPALARLLMGDVEPKGRLPMTFPRSVGQIPIHHEALPTGRPAETPIKPFTTGYGDSTYGALYPFGYGLTYTSFAFGPPKLDRERLAKGESAVVSVAVRNHGRRDGEAVVQLYLRPKVAEVSQPMRTLRGFARVALKAGETKTVELTVAEKDFGYWKSETDFGATPGPIEVMTGPDAANVQTTTLTYAP</sequence>
<dbReference type="SUPFAM" id="SSF52279">
    <property type="entry name" value="Beta-D-glucan exohydrolase, C-terminal domain"/>
    <property type="match status" value="1"/>
</dbReference>
<dbReference type="Gene3D" id="2.60.40.10">
    <property type="entry name" value="Immunoglobulins"/>
    <property type="match status" value="1"/>
</dbReference>
<evidence type="ECO:0000313" key="9">
    <source>
        <dbReference type="EMBL" id="GLK78802.1"/>
    </source>
</evidence>
<comment type="similarity">
    <text evidence="2">Belongs to the glycosyl hydrolase 3 family.</text>
</comment>
<dbReference type="Pfam" id="PF00933">
    <property type="entry name" value="Glyco_hydro_3"/>
    <property type="match status" value="1"/>
</dbReference>
<dbReference type="SMART" id="SM01217">
    <property type="entry name" value="Fn3_like"/>
    <property type="match status" value="1"/>
</dbReference>
<evidence type="ECO:0000256" key="7">
    <source>
        <dbReference type="SAM" id="SignalP"/>
    </source>
</evidence>
<evidence type="ECO:0000256" key="2">
    <source>
        <dbReference type="ARBA" id="ARBA00005336"/>
    </source>
</evidence>
<dbReference type="Gene3D" id="3.40.50.1700">
    <property type="entry name" value="Glycoside hydrolase family 3 C-terminal domain"/>
    <property type="match status" value="1"/>
</dbReference>
<organism evidence="9 10">
    <name type="scientific">Methylopila turkensis</name>
    <dbReference type="NCBI Taxonomy" id="1437816"/>
    <lineage>
        <taxon>Bacteria</taxon>
        <taxon>Pseudomonadati</taxon>
        <taxon>Pseudomonadota</taxon>
        <taxon>Alphaproteobacteria</taxon>
        <taxon>Hyphomicrobiales</taxon>
        <taxon>Methylopilaceae</taxon>
        <taxon>Methylopila</taxon>
    </lineage>
</organism>
<dbReference type="PANTHER" id="PTHR30620:SF16">
    <property type="entry name" value="LYSOSOMAL BETA GLUCOSIDASE"/>
    <property type="match status" value="1"/>
</dbReference>
<dbReference type="FunFam" id="3.20.20.300:FF:000005">
    <property type="entry name" value="Periplasmic beta-glucosidase"/>
    <property type="match status" value="1"/>
</dbReference>
<dbReference type="InterPro" id="IPR026891">
    <property type="entry name" value="Fn3-like"/>
</dbReference>
<gene>
    <name evidence="9" type="ORF">GCM10008174_05430</name>
</gene>
<dbReference type="NCBIfam" id="NF011678">
    <property type="entry name" value="PRK15098.1"/>
    <property type="match status" value="1"/>
</dbReference>
<keyword evidence="4 7" id="KW-0732">Signal</keyword>
<dbReference type="InterPro" id="IPR036881">
    <property type="entry name" value="Glyco_hydro_3_C_sf"/>
</dbReference>
<evidence type="ECO:0000256" key="4">
    <source>
        <dbReference type="ARBA" id="ARBA00022729"/>
    </source>
</evidence>
<accession>A0A9W6JKM7</accession>
<dbReference type="InterPro" id="IPR013783">
    <property type="entry name" value="Ig-like_fold"/>
</dbReference>
<dbReference type="Pfam" id="PF14310">
    <property type="entry name" value="Fn3-like"/>
    <property type="match status" value="1"/>
</dbReference>
<name>A0A9W6JKM7_9HYPH</name>
<protein>
    <recommendedName>
        <fullName evidence="3">beta-glucosidase</fullName>
        <ecNumber evidence="3">3.2.1.21</ecNumber>
    </recommendedName>
</protein>
<dbReference type="InterPro" id="IPR051915">
    <property type="entry name" value="Cellulose_Degrad_GH3"/>
</dbReference>
<dbReference type="RefSeq" id="WP_271199307.1">
    <property type="nucleotide sequence ID" value="NZ_BSFL01000001.1"/>
</dbReference>
<dbReference type="PRINTS" id="PR00133">
    <property type="entry name" value="GLHYDRLASE3"/>
</dbReference>
<feature type="signal peptide" evidence="7">
    <location>
        <begin position="1"/>
        <end position="24"/>
    </location>
</feature>
<dbReference type="InterPro" id="IPR017853">
    <property type="entry name" value="GH"/>
</dbReference>
<dbReference type="Gene3D" id="3.20.20.300">
    <property type="entry name" value="Glycoside hydrolase, family 3, N-terminal domain"/>
    <property type="match status" value="1"/>
</dbReference>
<reference evidence="9" key="1">
    <citation type="journal article" date="2014" name="Int. J. Syst. Evol. Microbiol.">
        <title>Complete genome sequence of Corynebacterium casei LMG S-19264T (=DSM 44701T), isolated from a smear-ripened cheese.</title>
        <authorList>
            <consortium name="US DOE Joint Genome Institute (JGI-PGF)"/>
            <person name="Walter F."/>
            <person name="Albersmeier A."/>
            <person name="Kalinowski J."/>
            <person name="Ruckert C."/>
        </authorList>
    </citation>
    <scope>NUCLEOTIDE SEQUENCE</scope>
    <source>
        <strain evidence="9">VKM B-2748</strain>
    </source>
</reference>
<proteinExistence type="inferred from homology"/>
<evidence type="ECO:0000256" key="3">
    <source>
        <dbReference type="ARBA" id="ARBA00012744"/>
    </source>
</evidence>